<sequence length="70" mass="8516">MHWDDIEEIAEHLEDNYSDDYRPNMAQTLLKEMITSLEDFEDQEVEVSKERLEEILAEWKKIRGEMQENE</sequence>
<protein>
    <submittedName>
        <fullName evidence="1">FeS assembly protein IscX</fullName>
    </submittedName>
</protein>
<dbReference type="PATRIC" id="fig|1359193.3.peg.380"/>
<keyword evidence="2" id="KW-1185">Reference proteome</keyword>
<accession>A0A0F3QB73</accession>
<dbReference type="InterPro" id="IPR036762">
    <property type="entry name" value="IscX-like_sf"/>
</dbReference>
<reference evidence="1 2" key="1">
    <citation type="submission" date="2015-02" db="EMBL/GenBank/DDBJ databases">
        <title>Genome Sequencing of Rickettsiales.</title>
        <authorList>
            <person name="Daugherty S.C."/>
            <person name="Su Q."/>
            <person name="Abolude K."/>
            <person name="Beier-Sexton M."/>
            <person name="Carlyon J.A."/>
            <person name="Carter R."/>
            <person name="Day N.P."/>
            <person name="Dumler S.J."/>
            <person name="Dyachenko V."/>
            <person name="Godinez A."/>
            <person name="Kurtti T.J."/>
            <person name="Lichay M."/>
            <person name="Mullins K.E."/>
            <person name="Ott S."/>
            <person name="Pappas-Brown V."/>
            <person name="Paris D.H."/>
            <person name="Patel P."/>
            <person name="Richards A.L."/>
            <person name="Sadzewicz L."/>
            <person name="Sears K."/>
            <person name="Seidman D."/>
            <person name="Sengamalay N."/>
            <person name="Stenos J."/>
            <person name="Tallon L.J."/>
            <person name="Vincent G."/>
            <person name="Fraser C.M."/>
            <person name="Munderloh U."/>
            <person name="Dunning-Hotopp J.C."/>
        </authorList>
    </citation>
    <scope>NUCLEOTIDE SEQUENCE [LARGE SCALE GENOMIC DNA]</scope>
    <source>
        <strain evidence="1 2">RML An4</strain>
    </source>
</reference>
<evidence type="ECO:0000313" key="1">
    <source>
        <dbReference type="EMBL" id="KJV89421.1"/>
    </source>
</evidence>
<dbReference type="GO" id="GO:0016226">
    <property type="term" value="P:iron-sulfur cluster assembly"/>
    <property type="evidence" value="ECO:0007669"/>
    <property type="project" value="InterPro"/>
</dbReference>
<gene>
    <name evidence="1" type="primary">iscX</name>
    <name evidence="1" type="ORF">RBEAN4_0398</name>
</gene>
<dbReference type="NCBIfam" id="TIGR03412">
    <property type="entry name" value="iscX_yfhJ"/>
    <property type="match status" value="1"/>
</dbReference>
<dbReference type="EMBL" id="LAOI01000001">
    <property type="protein sequence ID" value="KJV89421.1"/>
    <property type="molecule type" value="Genomic_DNA"/>
</dbReference>
<evidence type="ECO:0000313" key="2">
    <source>
        <dbReference type="Proteomes" id="UP000033661"/>
    </source>
</evidence>
<dbReference type="Gene3D" id="1.10.10.600">
    <property type="entry name" value="IscX-like"/>
    <property type="match status" value="1"/>
</dbReference>
<dbReference type="AlphaFoldDB" id="A0A0F3QB73"/>
<dbReference type="Pfam" id="PF04384">
    <property type="entry name" value="Fe-S_assembly"/>
    <property type="match status" value="1"/>
</dbReference>
<comment type="caution">
    <text evidence="1">The sequence shown here is derived from an EMBL/GenBank/DDBJ whole genome shotgun (WGS) entry which is preliminary data.</text>
</comment>
<dbReference type="SUPFAM" id="SSF140319">
    <property type="entry name" value="IscX-like"/>
    <property type="match status" value="1"/>
</dbReference>
<organism evidence="1 2">
    <name type="scientific">Rickettsia bellii str. RML An4</name>
    <dbReference type="NCBI Taxonomy" id="1359193"/>
    <lineage>
        <taxon>Bacteria</taxon>
        <taxon>Pseudomonadati</taxon>
        <taxon>Pseudomonadota</taxon>
        <taxon>Alphaproteobacteria</taxon>
        <taxon>Rickettsiales</taxon>
        <taxon>Rickettsiaceae</taxon>
        <taxon>Rickettsieae</taxon>
        <taxon>Rickettsia</taxon>
        <taxon>belli group</taxon>
    </lineage>
</organism>
<proteinExistence type="predicted"/>
<name>A0A0F3QB73_RICBE</name>
<dbReference type="InterPro" id="IPR007479">
    <property type="entry name" value="ISC_FeS_clus_asmbl_IscsX"/>
</dbReference>
<dbReference type="RefSeq" id="WP_011477229.1">
    <property type="nucleotide sequence ID" value="NZ_LAOI01000001.1"/>
</dbReference>
<dbReference type="Proteomes" id="UP000033661">
    <property type="component" value="Unassembled WGS sequence"/>
</dbReference>